<dbReference type="EMBL" id="AM236080">
    <property type="protein sequence ID" value="CAK08143.1"/>
    <property type="molecule type" value="Genomic_DNA"/>
</dbReference>
<evidence type="ECO:0000313" key="3">
    <source>
        <dbReference type="Proteomes" id="UP000006575"/>
    </source>
</evidence>
<sequence length="177" mass="19615">MLRPQLEHSGRSVRNRRPGPPGNSGHLQLEKLSKVDLGGGADFYRRLARIETIECFVVMGNDLGEGQGRRVAGRVTIGNQRHVISERHGSPDCRVDTELRHASTDDEVGDRSFVQAFGKIGLEEGVGAFLAHNDLGLPRRELVAQRPTRRADSQSMAAVAVMLNEHDRRARLPSFFL</sequence>
<reference evidence="2 3" key="1">
    <citation type="journal article" date="2006" name="Genome Biol.">
        <title>The genome of Rhizobium leguminosarum has recognizable core and accessory components.</title>
        <authorList>
            <person name="Young J.W."/>
            <person name="Crossman L.C."/>
            <person name="Johnston A.W.B."/>
            <person name="Thomson N.R."/>
            <person name="Ghazoui Z.F."/>
            <person name="Hull K.H."/>
            <person name="Wexler M."/>
            <person name="Curson A.R.J."/>
            <person name="Todd J.D."/>
            <person name="Poole P.S."/>
            <person name="Mauchline T.H."/>
            <person name="East A.K."/>
            <person name="Quail M.A."/>
            <person name="Churcher C."/>
            <person name="Arrowsmith C."/>
            <person name="Cherevach A."/>
            <person name="Chillingworth T."/>
            <person name="Clarke K."/>
            <person name="Cronin A."/>
            <person name="Davis P."/>
            <person name="Fraser A."/>
            <person name="Hance Z."/>
            <person name="Hauser H."/>
            <person name="Jagels K."/>
            <person name="Moule S."/>
            <person name="Mungall K."/>
            <person name="Norbertczak H."/>
            <person name="Rabbinowitsch E."/>
            <person name="Sanders M."/>
            <person name="Simmonds M."/>
            <person name="Whitehead S."/>
            <person name="Parkhill J."/>
        </authorList>
    </citation>
    <scope>NUCLEOTIDE SEQUENCE [LARGE SCALE GENOMIC DNA]</scope>
    <source>
        <strain evidence="3">DSM 114642 / LMG 32736 / 3841</strain>
    </source>
</reference>
<dbReference type="Proteomes" id="UP000006575">
    <property type="component" value="Chromosome"/>
</dbReference>
<feature type="region of interest" description="Disordered" evidence="1">
    <location>
        <begin position="1"/>
        <end position="27"/>
    </location>
</feature>
<keyword evidence="3" id="KW-1185">Reference proteome</keyword>
<name>Q1MFY0_RHIJ3</name>
<dbReference type="EnsemblBacteria" id="CAK08143">
    <property type="protein sequence ID" value="CAK08143"/>
    <property type="gene ID" value="RL2655"/>
</dbReference>
<accession>Q1MFY0</accession>
<protein>
    <submittedName>
        <fullName evidence="2">Uncharacterized protein</fullName>
    </submittedName>
</protein>
<dbReference type="HOGENOM" id="CLU_1516716_0_0_5"/>
<feature type="compositionally biased region" description="Basic and acidic residues" evidence="1">
    <location>
        <begin position="1"/>
        <end position="10"/>
    </location>
</feature>
<proteinExistence type="predicted"/>
<gene>
    <name evidence="2" type="ordered locus">RL2655</name>
</gene>
<organism evidence="2 3">
    <name type="scientific">Rhizobium johnstonii (strain DSM 114642 / LMG 32736 / 3841)</name>
    <name type="common">Rhizobium leguminosarum bv. viciae</name>
    <dbReference type="NCBI Taxonomy" id="216596"/>
    <lineage>
        <taxon>Bacteria</taxon>
        <taxon>Pseudomonadati</taxon>
        <taxon>Pseudomonadota</taxon>
        <taxon>Alphaproteobacteria</taxon>
        <taxon>Hyphomicrobiales</taxon>
        <taxon>Rhizobiaceae</taxon>
        <taxon>Rhizobium/Agrobacterium group</taxon>
        <taxon>Rhizobium</taxon>
        <taxon>Rhizobium johnstonii</taxon>
    </lineage>
</organism>
<evidence type="ECO:0000313" key="2">
    <source>
        <dbReference type="EMBL" id="CAK08143.1"/>
    </source>
</evidence>
<dbReference type="KEGG" id="rle:RL2655"/>
<dbReference type="AlphaFoldDB" id="Q1MFY0"/>
<evidence type="ECO:0000256" key="1">
    <source>
        <dbReference type="SAM" id="MobiDB-lite"/>
    </source>
</evidence>